<keyword evidence="3" id="KW-0805">Transcription regulation</keyword>
<dbReference type="SMART" id="SM00448">
    <property type="entry name" value="REC"/>
    <property type="match status" value="1"/>
</dbReference>
<name>A0A7W8U8N8_9HYPH</name>
<dbReference type="InterPro" id="IPR039420">
    <property type="entry name" value="WalR-like"/>
</dbReference>
<sequence length="152" mass="16239">MPEQASDTAGGTTVLYIDDDEALGVLLRRNLGRRGFTVLSAFDGPSGLALLASGRIDVVILDHYLLGETGLDILPQIVQQANHPPVVYVTGSGEKSIAVEALKRGADDCVTKNVSSDFFDQLSVALDRAVQAARHRREVAGEHPQHLGRQPG</sequence>
<keyword evidence="1 6" id="KW-0597">Phosphoprotein</keyword>
<reference evidence="8 9" key="1">
    <citation type="submission" date="2020-08" db="EMBL/GenBank/DDBJ databases">
        <title>Genomic Encyclopedia of Type Strains, Phase IV (KMG-V): Genome sequencing to study the core and pangenomes of soil and plant-associated prokaryotes.</title>
        <authorList>
            <person name="Whitman W."/>
        </authorList>
    </citation>
    <scope>NUCLEOTIDE SEQUENCE [LARGE SCALE GENOMIC DNA]</scope>
    <source>
        <strain evidence="8 9">SEMIA 4084</strain>
    </source>
</reference>
<keyword evidence="2" id="KW-0902">Two-component regulatory system</keyword>
<evidence type="ECO:0000256" key="2">
    <source>
        <dbReference type="ARBA" id="ARBA00023012"/>
    </source>
</evidence>
<protein>
    <submittedName>
        <fullName evidence="8">DNA-binding response OmpR family regulator</fullName>
    </submittedName>
</protein>
<dbReference type="InterPro" id="IPR001789">
    <property type="entry name" value="Sig_transdc_resp-reg_receiver"/>
</dbReference>
<evidence type="ECO:0000256" key="3">
    <source>
        <dbReference type="ARBA" id="ARBA00023015"/>
    </source>
</evidence>
<dbReference type="AlphaFoldDB" id="A0A7W8U8N8"/>
<gene>
    <name evidence="8" type="ORF">GGD55_000613</name>
</gene>
<dbReference type="GO" id="GO:0000156">
    <property type="term" value="F:phosphorelay response regulator activity"/>
    <property type="evidence" value="ECO:0007669"/>
    <property type="project" value="TreeGrafter"/>
</dbReference>
<accession>A0A7W8U8N8</accession>
<dbReference type="RefSeq" id="WP_018324256.1">
    <property type="nucleotide sequence ID" value="NZ_JACHBK010000001.1"/>
</dbReference>
<dbReference type="GO" id="GO:0000976">
    <property type="term" value="F:transcription cis-regulatory region binding"/>
    <property type="evidence" value="ECO:0007669"/>
    <property type="project" value="TreeGrafter"/>
</dbReference>
<keyword evidence="4 8" id="KW-0238">DNA-binding</keyword>
<evidence type="ECO:0000256" key="6">
    <source>
        <dbReference type="PROSITE-ProRule" id="PRU00169"/>
    </source>
</evidence>
<dbReference type="SUPFAM" id="SSF52172">
    <property type="entry name" value="CheY-like"/>
    <property type="match status" value="1"/>
</dbReference>
<proteinExistence type="predicted"/>
<evidence type="ECO:0000313" key="8">
    <source>
        <dbReference type="EMBL" id="MBB5533952.1"/>
    </source>
</evidence>
<feature type="modified residue" description="4-aspartylphosphate" evidence="6">
    <location>
        <position position="62"/>
    </location>
</feature>
<dbReference type="GO" id="GO:0006355">
    <property type="term" value="P:regulation of DNA-templated transcription"/>
    <property type="evidence" value="ECO:0007669"/>
    <property type="project" value="TreeGrafter"/>
</dbReference>
<dbReference type="EMBL" id="JACHBK010000001">
    <property type="protein sequence ID" value="MBB5533952.1"/>
    <property type="molecule type" value="Genomic_DNA"/>
</dbReference>
<feature type="domain" description="Response regulatory" evidence="7">
    <location>
        <begin position="13"/>
        <end position="127"/>
    </location>
</feature>
<dbReference type="GO" id="GO:0032993">
    <property type="term" value="C:protein-DNA complex"/>
    <property type="evidence" value="ECO:0007669"/>
    <property type="project" value="TreeGrafter"/>
</dbReference>
<dbReference type="InterPro" id="IPR011006">
    <property type="entry name" value="CheY-like_superfamily"/>
</dbReference>
<evidence type="ECO:0000259" key="7">
    <source>
        <dbReference type="PROSITE" id="PS50110"/>
    </source>
</evidence>
<evidence type="ECO:0000256" key="4">
    <source>
        <dbReference type="ARBA" id="ARBA00023125"/>
    </source>
</evidence>
<evidence type="ECO:0000256" key="1">
    <source>
        <dbReference type="ARBA" id="ARBA00022553"/>
    </source>
</evidence>
<keyword evidence="5" id="KW-0804">Transcription</keyword>
<dbReference type="Proteomes" id="UP000585507">
    <property type="component" value="Unassembled WGS sequence"/>
</dbReference>
<evidence type="ECO:0000256" key="5">
    <source>
        <dbReference type="ARBA" id="ARBA00023163"/>
    </source>
</evidence>
<dbReference type="CDD" id="cd00156">
    <property type="entry name" value="REC"/>
    <property type="match status" value="1"/>
</dbReference>
<keyword evidence="9" id="KW-1185">Reference proteome</keyword>
<dbReference type="PROSITE" id="PS50110">
    <property type="entry name" value="RESPONSE_REGULATORY"/>
    <property type="match status" value="1"/>
</dbReference>
<dbReference type="PANTHER" id="PTHR48111">
    <property type="entry name" value="REGULATOR OF RPOS"/>
    <property type="match status" value="1"/>
</dbReference>
<dbReference type="PANTHER" id="PTHR48111:SF1">
    <property type="entry name" value="TWO-COMPONENT RESPONSE REGULATOR ORR33"/>
    <property type="match status" value="1"/>
</dbReference>
<dbReference type="Gene3D" id="3.40.50.2300">
    <property type="match status" value="1"/>
</dbReference>
<organism evidence="8 9">
    <name type="scientific">Rhizobium giardinii</name>
    <dbReference type="NCBI Taxonomy" id="56731"/>
    <lineage>
        <taxon>Bacteria</taxon>
        <taxon>Pseudomonadati</taxon>
        <taxon>Pseudomonadota</taxon>
        <taxon>Alphaproteobacteria</taxon>
        <taxon>Hyphomicrobiales</taxon>
        <taxon>Rhizobiaceae</taxon>
        <taxon>Rhizobium/Agrobacterium group</taxon>
        <taxon>Rhizobium</taxon>
    </lineage>
</organism>
<dbReference type="Pfam" id="PF00072">
    <property type="entry name" value="Response_reg"/>
    <property type="match status" value="1"/>
</dbReference>
<comment type="caution">
    <text evidence="8">The sequence shown here is derived from an EMBL/GenBank/DDBJ whole genome shotgun (WGS) entry which is preliminary data.</text>
</comment>
<dbReference type="GO" id="GO:0005829">
    <property type="term" value="C:cytosol"/>
    <property type="evidence" value="ECO:0007669"/>
    <property type="project" value="TreeGrafter"/>
</dbReference>
<evidence type="ECO:0000313" key="9">
    <source>
        <dbReference type="Proteomes" id="UP000585507"/>
    </source>
</evidence>